<evidence type="ECO:0000256" key="1">
    <source>
        <dbReference type="SAM" id="Phobius"/>
    </source>
</evidence>
<feature type="domain" description="FecR protein" evidence="2">
    <location>
        <begin position="153"/>
        <end position="238"/>
    </location>
</feature>
<name>A0A3B0Y9V9_9ZZZZ</name>
<sequence length="352" mass="39326">MQYRLNNGFLMRASFTVLIFVCLCVLMSIATAGNFNTHKRYLYVQPGQNIFSLVKVLYPGQRKQWPSIIKKIVKLNPHAFVAADASRIVVGKRLEIPAIKAKVRRRPKVKKAVVYKGPTAVGYVIKRRGKVFVLSSELKRRNLDIGSEVYVGDRIYSGVKGFVRLSMIDEAKIDLRCNSEMLIEDYQLIRGGNRSVIHLIKGSVKKITGSIGKMAEDIYEMHTPLATVGVRGTEYAIRVLQAHGCDGSVDVNNKGLFVKVKRGFIDVKTAKEERAMAVNETAYLGDKNEKIQTIDVSDGVFDAVKVAEPEKKKSHVMGSAMWLICLLPIIFILRKTTGNADRQPDRQPAKTG</sequence>
<accession>A0A3B0Y9V9</accession>
<dbReference type="AlphaFoldDB" id="A0A3B0Y9V9"/>
<keyword evidence="1" id="KW-0472">Membrane</keyword>
<proteinExistence type="predicted"/>
<gene>
    <name evidence="3" type="ORF">MNBD_GAMMA10-736</name>
</gene>
<evidence type="ECO:0000259" key="2">
    <source>
        <dbReference type="Pfam" id="PF04773"/>
    </source>
</evidence>
<reference evidence="3" key="1">
    <citation type="submission" date="2018-06" db="EMBL/GenBank/DDBJ databases">
        <authorList>
            <person name="Zhirakovskaya E."/>
        </authorList>
    </citation>
    <scope>NUCLEOTIDE SEQUENCE</scope>
</reference>
<dbReference type="PANTHER" id="PTHR38731:SF1">
    <property type="entry name" value="FECR PROTEIN DOMAIN-CONTAINING PROTEIN"/>
    <property type="match status" value="1"/>
</dbReference>
<protein>
    <recommendedName>
        <fullName evidence="2">FecR protein domain-containing protein</fullName>
    </recommendedName>
</protein>
<organism evidence="3">
    <name type="scientific">hydrothermal vent metagenome</name>
    <dbReference type="NCBI Taxonomy" id="652676"/>
    <lineage>
        <taxon>unclassified sequences</taxon>
        <taxon>metagenomes</taxon>
        <taxon>ecological metagenomes</taxon>
    </lineage>
</organism>
<keyword evidence="1" id="KW-0812">Transmembrane</keyword>
<feature type="transmembrane region" description="Helical" evidence="1">
    <location>
        <begin position="315"/>
        <end position="333"/>
    </location>
</feature>
<dbReference type="PANTHER" id="PTHR38731">
    <property type="entry name" value="LIPL45-RELATED LIPOPROTEIN-RELATED"/>
    <property type="match status" value="1"/>
</dbReference>
<evidence type="ECO:0000313" key="3">
    <source>
        <dbReference type="EMBL" id="VAW70969.1"/>
    </source>
</evidence>
<dbReference type="InterPro" id="IPR006860">
    <property type="entry name" value="FecR"/>
</dbReference>
<dbReference type="EMBL" id="UOFJ01000561">
    <property type="protein sequence ID" value="VAW70969.1"/>
    <property type="molecule type" value="Genomic_DNA"/>
</dbReference>
<dbReference type="Pfam" id="PF04773">
    <property type="entry name" value="FecR"/>
    <property type="match status" value="1"/>
</dbReference>
<keyword evidence="1" id="KW-1133">Transmembrane helix</keyword>